<proteinExistence type="predicted"/>
<dbReference type="Proteomes" id="UP000501570">
    <property type="component" value="Chromosome"/>
</dbReference>
<evidence type="ECO:0000313" key="3">
    <source>
        <dbReference type="EMBL" id="QIY92665.1"/>
    </source>
</evidence>
<dbReference type="InterPro" id="IPR037523">
    <property type="entry name" value="VOC_core"/>
</dbReference>
<dbReference type="InterPro" id="IPR004360">
    <property type="entry name" value="Glyas_Fos-R_dOase_dom"/>
</dbReference>
<dbReference type="PANTHER" id="PTHR36503">
    <property type="entry name" value="BLR2520 PROTEIN"/>
    <property type="match status" value="1"/>
</dbReference>
<dbReference type="OrthoDB" id="669651at2"/>
<dbReference type="SUPFAM" id="SSF54593">
    <property type="entry name" value="Glyoxalase/Bleomycin resistance protein/Dihydroxybiphenyl dioxygenase"/>
    <property type="match status" value="1"/>
</dbReference>
<dbReference type="Gene3D" id="3.10.180.10">
    <property type="entry name" value="2,3-Dihydroxybiphenyl 1,2-Dioxygenase, domain 1"/>
    <property type="match status" value="1"/>
</dbReference>
<evidence type="ECO:0000259" key="1">
    <source>
        <dbReference type="PROSITE" id="PS51819"/>
    </source>
</evidence>
<dbReference type="PANTHER" id="PTHR36503:SF2">
    <property type="entry name" value="BLR2408 PROTEIN"/>
    <property type="match status" value="1"/>
</dbReference>
<dbReference type="AlphaFoldDB" id="A0A0G3M7B0"/>
<evidence type="ECO:0000313" key="4">
    <source>
        <dbReference type="Proteomes" id="UP000035213"/>
    </source>
</evidence>
<accession>A0A0G3M7B0</accession>
<dbReference type="PROSITE" id="PS51819">
    <property type="entry name" value="VOC"/>
    <property type="match status" value="1"/>
</dbReference>
<dbReference type="Proteomes" id="UP000035213">
    <property type="component" value="Chromosome"/>
</dbReference>
<organism evidence="2 4">
    <name type="scientific">Chryseobacterium gallinarum</name>
    <dbReference type="NCBI Taxonomy" id="1324352"/>
    <lineage>
        <taxon>Bacteria</taxon>
        <taxon>Pseudomonadati</taxon>
        <taxon>Bacteroidota</taxon>
        <taxon>Flavobacteriia</taxon>
        <taxon>Flavobacteriales</taxon>
        <taxon>Weeksellaceae</taxon>
        <taxon>Chryseobacterium group</taxon>
        <taxon>Chryseobacterium</taxon>
    </lineage>
</organism>
<dbReference type="EMBL" id="CP050995">
    <property type="protein sequence ID" value="QIY92665.1"/>
    <property type="molecule type" value="Genomic_DNA"/>
</dbReference>
<dbReference type="EMBL" id="CP009928">
    <property type="protein sequence ID" value="AKK75016.1"/>
    <property type="molecule type" value="Genomic_DNA"/>
</dbReference>
<gene>
    <name evidence="3" type="ORF">FOB44_04825</name>
    <name evidence="2" type="ORF">OK18_17515</name>
</gene>
<feature type="domain" description="VOC" evidence="1">
    <location>
        <begin position="4"/>
        <end position="131"/>
    </location>
</feature>
<evidence type="ECO:0000313" key="5">
    <source>
        <dbReference type="Proteomes" id="UP000501570"/>
    </source>
</evidence>
<keyword evidence="5" id="KW-1185">Reference proteome</keyword>
<dbReference type="InterPro" id="IPR029068">
    <property type="entry name" value="Glyas_Bleomycin-R_OHBP_Dase"/>
</dbReference>
<reference evidence="2 4" key="1">
    <citation type="submission" date="2014-11" db="EMBL/GenBank/DDBJ databases">
        <authorList>
            <person name="Park G.-S."/>
            <person name="Hong S.-J."/>
            <person name="Jung B.K."/>
            <person name="Khan A.R."/>
            <person name="Kwak Y."/>
            <person name="Shin J.-H."/>
        </authorList>
    </citation>
    <scope>NUCLEOTIDE SEQUENCE [LARGE SCALE GENOMIC DNA]</scope>
    <source>
        <strain evidence="2 4">DSM 27622</strain>
    </source>
</reference>
<dbReference type="PATRIC" id="fig|1324352.5.peg.3668"/>
<reference evidence="3 5" key="2">
    <citation type="submission" date="2019-09" db="EMBL/GenBank/DDBJ databases">
        <title>FDA dAtabase for Regulatory Grade micrObial Sequences (FDA-ARGOS): Supporting development and validation of Infectious Disease Dx tests.</title>
        <authorList>
            <person name="Sciortino C."/>
            <person name="Tallon L."/>
            <person name="Sadzewicz L."/>
            <person name="Vavikolanu K."/>
            <person name="Mehta A."/>
            <person name="Aluvathingal J."/>
            <person name="Nadendla S."/>
            <person name="Nandy P."/>
            <person name="Geyer C."/>
            <person name="Yan Y."/>
            <person name="Sichtig H."/>
        </authorList>
    </citation>
    <scope>NUCLEOTIDE SEQUENCE [LARGE SCALE GENOMIC DNA]</scope>
    <source>
        <strain evidence="3 5">FDAARGOS_636</strain>
    </source>
</reference>
<sequence>MKPKMIWANLAVADLERTQKFYKAIGCTPNNPHTSNELVSFFFGENNFVIHFFLKNILEANVKGVSFGNSQTSNEIIFTVSAETNDQVDQWASEVKKAGGTIVSEPESFGNNYYGFVFADPDGHKFNVFKM</sequence>
<dbReference type="Pfam" id="PF00903">
    <property type="entry name" value="Glyoxalase"/>
    <property type="match status" value="1"/>
</dbReference>
<name>A0A0G3M7B0_CHRGL</name>
<dbReference type="KEGG" id="cgn:OK18_17515"/>
<protein>
    <submittedName>
        <fullName evidence="2">Glyoxalase</fullName>
    </submittedName>
</protein>
<evidence type="ECO:0000313" key="2">
    <source>
        <dbReference type="EMBL" id="AKK75016.1"/>
    </source>
</evidence>